<dbReference type="InterPro" id="IPR036416">
    <property type="entry name" value="Pept_tRNA_hydro_sf"/>
</dbReference>
<evidence type="ECO:0000256" key="3">
    <source>
        <dbReference type="ARBA" id="ARBA00022801"/>
    </source>
</evidence>
<dbReference type="PANTHER" id="PTHR17224:SF1">
    <property type="entry name" value="PEPTIDYL-TRNA HYDROLASE"/>
    <property type="match status" value="1"/>
</dbReference>
<evidence type="ECO:0000256" key="6">
    <source>
        <dbReference type="ARBA" id="ARBA00050038"/>
    </source>
</evidence>
<keyword evidence="2" id="KW-0820">tRNA-binding</keyword>
<evidence type="ECO:0000313" key="7">
    <source>
        <dbReference type="EMBL" id="QCI26701.1"/>
    </source>
</evidence>
<reference evidence="7 8" key="1">
    <citation type="submission" date="2018-12" db="EMBL/GenBank/DDBJ databases">
        <authorList>
            <person name="Chong R.A."/>
        </authorList>
    </citation>
    <scope>NUCLEOTIDE SEQUENCE [LARGE SCALE GENOMIC DNA]</scope>
    <source>
        <strain evidence="7 8">Tca</strain>
    </source>
</reference>
<proteinExistence type="inferred from homology"/>
<evidence type="ECO:0000256" key="5">
    <source>
        <dbReference type="ARBA" id="ARBA00038063"/>
    </source>
</evidence>
<dbReference type="EC" id="3.1.1.29" evidence="1"/>
<dbReference type="AlphaFoldDB" id="A0A4D6YJL8"/>
<protein>
    <recommendedName>
        <fullName evidence="6">Peptidyl-tRNA hydrolase</fullName>
        <ecNumber evidence="1">3.1.1.29</ecNumber>
    </recommendedName>
</protein>
<keyword evidence="4" id="KW-0694">RNA-binding</keyword>
<accession>A0A4D6YJL8</accession>
<dbReference type="Pfam" id="PF01195">
    <property type="entry name" value="Pept_tRNA_hydro"/>
    <property type="match status" value="1"/>
</dbReference>
<reference evidence="7 8" key="2">
    <citation type="submission" date="2019-05" db="EMBL/GenBank/DDBJ databases">
        <title>Genome evolution of the obligate endosymbiont Buchnera aphidicola.</title>
        <authorList>
            <person name="Moran N.A."/>
        </authorList>
    </citation>
    <scope>NUCLEOTIDE SEQUENCE [LARGE SCALE GENOMIC DNA]</scope>
    <source>
        <strain evidence="7 8">Tca</strain>
    </source>
</reference>
<evidence type="ECO:0000256" key="1">
    <source>
        <dbReference type="ARBA" id="ARBA00013260"/>
    </source>
</evidence>
<name>A0A4D6YJL8_9GAMM</name>
<dbReference type="SUPFAM" id="SSF53178">
    <property type="entry name" value="Peptidyl-tRNA hydrolase-like"/>
    <property type="match status" value="1"/>
</dbReference>
<dbReference type="EMBL" id="CP034852">
    <property type="protein sequence ID" value="QCI26701.1"/>
    <property type="molecule type" value="Genomic_DNA"/>
</dbReference>
<dbReference type="Gene3D" id="3.40.50.1470">
    <property type="entry name" value="Peptidyl-tRNA hydrolase"/>
    <property type="match status" value="1"/>
</dbReference>
<dbReference type="InterPro" id="IPR018171">
    <property type="entry name" value="Pept_tRNA_hydro_CS"/>
</dbReference>
<dbReference type="PROSITE" id="PS01196">
    <property type="entry name" value="PEPT_TRNA_HYDROL_2"/>
    <property type="match status" value="1"/>
</dbReference>
<dbReference type="Proteomes" id="UP000298782">
    <property type="component" value="Chromosome"/>
</dbReference>
<organism evidence="7 8">
    <name type="scientific">Buchnera aphidicola</name>
    <name type="common">Thelaxes californica</name>
    <dbReference type="NCBI Taxonomy" id="1315998"/>
    <lineage>
        <taxon>Bacteria</taxon>
        <taxon>Pseudomonadati</taxon>
        <taxon>Pseudomonadota</taxon>
        <taxon>Gammaproteobacteria</taxon>
        <taxon>Enterobacterales</taxon>
        <taxon>Erwiniaceae</taxon>
        <taxon>Buchnera</taxon>
    </lineage>
</organism>
<dbReference type="GO" id="GO:0004045">
    <property type="term" value="F:peptidyl-tRNA hydrolase activity"/>
    <property type="evidence" value="ECO:0007669"/>
    <property type="project" value="UniProtKB-EC"/>
</dbReference>
<evidence type="ECO:0000313" key="8">
    <source>
        <dbReference type="Proteomes" id="UP000298782"/>
    </source>
</evidence>
<evidence type="ECO:0000256" key="4">
    <source>
        <dbReference type="ARBA" id="ARBA00022884"/>
    </source>
</evidence>
<keyword evidence="3 7" id="KW-0378">Hydrolase</keyword>
<sequence length="120" mass="13661">MNKSGDALSNILHFFNISLENILIVHDDLDLKIGQLKFKYSIGSSGHNGLRSIIISLRKFFSHVDLKSLFFHRICIGIGRPNSRKNVSSFVLTCPSKYEKEILSTSIQQAMKFIDTFIQQ</sequence>
<dbReference type="InterPro" id="IPR001328">
    <property type="entry name" value="Pept_tRNA_hydro"/>
</dbReference>
<keyword evidence="8" id="KW-1185">Reference proteome</keyword>
<gene>
    <name evidence="7" type="ORF">D9V80_00780</name>
</gene>
<dbReference type="PANTHER" id="PTHR17224">
    <property type="entry name" value="PEPTIDYL-TRNA HYDROLASE"/>
    <property type="match status" value="1"/>
</dbReference>
<dbReference type="OrthoDB" id="9800507at2"/>
<comment type="similarity">
    <text evidence="5">Belongs to the PTH family.</text>
</comment>
<evidence type="ECO:0000256" key="2">
    <source>
        <dbReference type="ARBA" id="ARBA00022555"/>
    </source>
</evidence>
<dbReference type="GO" id="GO:0000049">
    <property type="term" value="F:tRNA binding"/>
    <property type="evidence" value="ECO:0007669"/>
    <property type="project" value="UniProtKB-KW"/>
</dbReference>